<reference evidence="1 2" key="1">
    <citation type="journal article" date="2014" name="Nat. Commun.">
        <title>Physiological and genomic features of highly alkaliphilic hydrogen-utilizing Betaproteobacteria from a continental serpentinizing site.</title>
        <authorList>
            <person name="Suzuki S."/>
            <person name="Kuenen J.G."/>
            <person name="Schipper K."/>
            <person name="van der Velde S."/>
            <person name="Ishii S."/>
            <person name="Wu A."/>
            <person name="Sorokin D.Y."/>
            <person name="Tenney A."/>
            <person name="Meng X.Y."/>
            <person name="Morrill P.L."/>
            <person name="Kamagata Y."/>
            <person name="Muyzer G."/>
            <person name="Nealson K.H."/>
        </authorList>
    </citation>
    <scope>NUCLEOTIDE SEQUENCE [LARGE SCALE GENOMIC DNA]</scope>
    <source>
        <strain evidence="1 2">B1</strain>
    </source>
</reference>
<organism evidence="1 2">
    <name type="scientific">Serpentinimonas maccroryi</name>
    <dbReference type="NCBI Taxonomy" id="1458426"/>
    <lineage>
        <taxon>Bacteria</taxon>
        <taxon>Pseudomonadati</taxon>
        <taxon>Pseudomonadota</taxon>
        <taxon>Betaproteobacteria</taxon>
        <taxon>Burkholderiales</taxon>
        <taxon>Comamonadaceae</taxon>
        <taxon>Serpentinimonas</taxon>
    </lineage>
</organism>
<dbReference type="HOGENOM" id="CLU_1822092_0_0_4"/>
<protein>
    <submittedName>
        <fullName evidence="1">Oligoendopeptidase F</fullName>
    </submittedName>
</protein>
<dbReference type="RefSeq" id="WP_045534653.1">
    <property type="nucleotide sequence ID" value="NZ_AP014569.1"/>
</dbReference>
<gene>
    <name evidence="1" type="ORF">SMCB_0383</name>
</gene>
<dbReference type="AlphaFoldDB" id="A0A060NJR0"/>
<accession>A0A060NJR0</accession>
<dbReference type="KEGG" id="cbab:SMCB_0383"/>
<proteinExistence type="predicted"/>
<evidence type="ECO:0000313" key="2">
    <source>
        <dbReference type="Proteomes" id="UP000066014"/>
    </source>
</evidence>
<dbReference type="EMBL" id="AP014569">
    <property type="protein sequence ID" value="BAO82611.1"/>
    <property type="molecule type" value="Genomic_DNA"/>
</dbReference>
<sequence>MSNPGLVRKPPPTPAGDPGWRAALETLTALRGAVAAVQRLALESIDGENADALVAAVAELNRSMAHHLPLLQKTATQGAAVPAEVALQLQRLGADIQQISQTNTRLSAQAQRALDVLFPADAVKAYSRLAGRASPFASSNGAASGYFKT</sequence>
<evidence type="ECO:0000313" key="1">
    <source>
        <dbReference type="EMBL" id="BAO82611.1"/>
    </source>
</evidence>
<dbReference type="STRING" id="1458426.SMCB_0383"/>
<keyword evidence="2" id="KW-1185">Reference proteome</keyword>
<name>A0A060NJR0_9BURK</name>
<dbReference type="Proteomes" id="UP000066014">
    <property type="component" value="Chromosome"/>
</dbReference>
<dbReference type="OrthoDB" id="8909017at2"/>